<dbReference type="Gene3D" id="3.40.50.410">
    <property type="entry name" value="von Willebrand factor, type A domain"/>
    <property type="match status" value="1"/>
</dbReference>
<reference evidence="2 3" key="1">
    <citation type="submission" date="2024-04" db="EMBL/GenBank/DDBJ databases">
        <authorList>
            <consortium name="Genoscope - CEA"/>
            <person name="William W."/>
        </authorList>
    </citation>
    <scope>NUCLEOTIDE SEQUENCE [LARGE SCALE GENOMIC DNA]</scope>
</reference>
<name>A0AAV2HD23_LYMST</name>
<gene>
    <name evidence="2" type="ORF">GSLYS_00004719001</name>
</gene>
<dbReference type="PROSITE" id="PS50234">
    <property type="entry name" value="VWFA"/>
    <property type="match status" value="1"/>
</dbReference>
<dbReference type="Proteomes" id="UP001497497">
    <property type="component" value="Unassembled WGS sequence"/>
</dbReference>
<keyword evidence="3" id="KW-1185">Reference proteome</keyword>
<dbReference type="InterPro" id="IPR002035">
    <property type="entry name" value="VWF_A"/>
</dbReference>
<proteinExistence type="predicted"/>
<evidence type="ECO:0000259" key="1">
    <source>
        <dbReference type="PROSITE" id="PS50234"/>
    </source>
</evidence>
<dbReference type="SUPFAM" id="SSF53300">
    <property type="entry name" value="vWA-like"/>
    <property type="match status" value="1"/>
</dbReference>
<accession>A0AAV2HD23</accession>
<feature type="domain" description="VWFA" evidence="1">
    <location>
        <begin position="1"/>
        <end position="66"/>
    </location>
</feature>
<protein>
    <recommendedName>
        <fullName evidence="1">VWFA domain-containing protein</fullName>
    </recommendedName>
</protein>
<evidence type="ECO:0000313" key="3">
    <source>
        <dbReference type="Proteomes" id="UP001497497"/>
    </source>
</evidence>
<organism evidence="2 3">
    <name type="scientific">Lymnaea stagnalis</name>
    <name type="common">Great pond snail</name>
    <name type="synonym">Helix stagnalis</name>
    <dbReference type="NCBI Taxonomy" id="6523"/>
    <lineage>
        <taxon>Eukaryota</taxon>
        <taxon>Metazoa</taxon>
        <taxon>Spiralia</taxon>
        <taxon>Lophotrochozoa</taxon>
        <taxon>Mollusca</taxon>
        <taxon>Gastropoda</taxon>
        <taxon>Heterobranchia</taxon>
        <taxon>Euthyneura</taxon>
        <taxon>Panpulmonata</taxon>
        <taxon>Hygrophila</taxon>
        <taxon>Lymnaeoidea</taxon>
        <taxon>Lymnaeidae</taxon>
        <taxon>Lymnaea</taxon>
    </lineage>
</organism>
<dbReference type="EMBL" id="CAXITT010000072">
    <property type="protein sequence ID" value="CAL1530594.1"/>
    <property type="molecule type" value="Genomic_DNA"/>
</dbReference>
<sequence>MTDGLSTLPTLTQEEATLLKNEDVTLISVGIGSGVNTTELQGIASKPDYMFLTGGYNLLDFIKRDLVKMTCESVSN</sequence>
<dbReference type="AlphaFoldDB" id="A0AAV2HD23"/>
<evidence type="ECO:0000313" key="2">
    <source>
        <dbReference type="EMBL" id="CAL1530594.1"/>
    </source>
</evidence>
<dbReference type="InterPro" id="IPR036465">
    <property type="entry name" value="vWFA_dom_sf"/>
</dbReference>
<dbReference type="Pfam" id="PF00092">
    <property type="entry name" value="VWA"/>
    <property type="match status" value="1"/>
</dbReference>
<comment type="caution">
    <text evidence="2">The sequence shown here is derived from an EMBL/GenBank/DDBJ whole genome shotgun (WGS) entry which is preliminary data.</text>
</comment>